<feature type="region of interest" description="Disordered" evidence="1">
    <location>
        <begin position="1"/>
        <end position="32"/>
    </location>
</feature>
<keyword evidence="3" id="KW-1185">Reference proteome</keyword>
<dbReference type="Proteomes" id="UP000050525">
    <property type="component" value="Unassembled WGS sequence"/>
</dbReference>
<dbReference type="AlphaFoldDB" id="A0A151NKY9"/>
<dbReference type="EMBL" id="AKHW03002722">
    <property type="protein sequence ID" value="KYO37467.1"/>
    <property type="molecule type" value="Genomic_DNA"/>
</dbReference>
<evidence type="ECO:0000313" key="2">
    <source>
        <dbReference type="EMBL" id="KYO37467.1"/>
    </source>
</evidence>
<organism evidence="2 3">
    <name type="scientific">Alligator mississippiensis</name>
    <name type="common">American alligator</name>
    <dbReference type="NCBI Taxonomy" id="8496"/>
    <lineage>
        <taxon>Eukaryota</taxon>
        <taxon>Metazoa</taxon>
        <taxon>Chordata</taxon>
        <taxon>Craniata</taxon>
        <taxon>Vertebrata</taxon>
        <taxon>Euteleostomi</taxon>
        <taxon>Archelosauria</taxon>
        <taxon>Archosauria</taxon>
        <taxon>Crocodylia</taxon>
        <taxon>Alligatoridae</taxon>
        <taxon>Alligatorinae</taxon>
        <taxon>Alligator</taxon>
    </lineage>
</organism>
<proteinExistence type="predicted"/>
<protein>
    <submittedName>
        <fullName evidence="2">Uncharacterized protein</fullName>
    </submittedName>
</protein>
<comment type="caution">
    <text evidence="2">The sequence shown here is derived from an EMBL/GenBank/DDBJ whole genome shotgun (WGS) entry which is preliminary data.</text>
</comment>
<name>A0A151NKY9_ALLMI</name>
<feature type="compositionally biased region" description="Basic and acidic residues" evidence="1">
    <location>
        <begin position="7"/>
        <end position="31"/>
    </location>
</feature>
<sequence length="112" mass="12599">MKQLTDVSERYFQNREKLKGERREKPKKTSHELNCLLHGEERPGYCAGTGAKGVAIPRTGRKQRTPEEATQDLKTAFICTPLTSLDSCLEKGPGTSFSLLIFHENFELLTTS</sequence>
<evidence type="ECO:0000256" key="1">
    <source>
        <dbReference type="SAM" id="MobiDB-lite"/>
    </source>
</evidence>
<evidence type="ECO:0000313" key="3">
    <source>
        <dbReference type="Proteomes" id="UP000050525"/>
    </source>
</evidence>
<reference evidence="2 3" key="1">
    <citation type="journal article" date="2012" name="Genome Biol.">
        <title>Sequencing three crocodilian genomes to illuminate the evolution of archosaurs and amniotes.</title>
        <authorList>
            <person name="St John J.A."/>
            <person name="Braun E.L."/>
            <person name="Isberg S.R."/>
            <person name="Miles L.G."/>
            <person name="Chong A.Y."/>
            <person name="Gongora J."/>
            <person name="Dalzell P."/>
            <person name="Moran C."/>
            <person name="Bed'hom B."/>
            <person name="Abzhanov A."/>
            <person name="Burgess S.C."/>
            <person name="Cooksey A.M."/>
            <person name="Castoe T.A."/>
            <person name="Crawford N.G."/>
            <person name="Densmore L.D."/>
            <person name="Drew J.C."/>
            <person name="Edwards S.V."/>
            <person name="Faircloth B.C."/>
            <person name="Fujita M.K."/>
            <person name="Greenwold M.J."/>
            <person name="Hoffmann F.G."/>
            <person name="Howard J.M."/>
            <person name="Iguchi T."/>
            <person name="Janes D.E."/>
            <person name="Khan S.Y."/>
            <person name="Kohno S."/>
            <person name="de Koning A.J."/>
            <person name="Lance S.L."/>
            <person name="McCarthy F.M."/>
            <person name="McCormack J.E."/>
            <person name="Merchant M.E."/>
            <person name="Peterson D.G."/>
            <person name="Pollock D.D."/>
            <person name="Pourmand N."/>
            <person name="Raney B.J."/>
            <person name="Roessler K.A."/>
            <person name="Sanford J.R."/>
            <person name="Sawyer R.H."/>
            <person name="Schmidt C.J."/>
            <person name="Triplett E.W."/>
            <person name="Tuberville T.D."/>
            <person name="Venegas-Anaya M."/>
            <person name="Howard J.T."/>
            <person name="Jarvis E.D."/>
            <person name="Guillette L.J.Jr."/>
            <person name="Glenn T.C."/>
            <person name="Green R.E."/>
            <person name="Ray D.A."/>
        </authorList>
    </citation>
    <scope>NUCLEOTIDE SEQUENCE [LARGE SCALE GENOMIC DNA]</scope>
    <source>
        <strain evidence="2">KSC_2009_1</strain>
    </source>
</reference>
<gene>
    <name evidence="2" type="ORF">Y1Q_0017267</name>
</gene>
<accession>A0A151NKY9</accession>